<proteinExistence type="predicted"/>
<accession>A0ABT0AWH4</accession>
<feature type="chain" id="PRO_5045524634" evidence="6">
    <location>
        <begin position="26"/>
        <end position="288"/>
    </location>
</feature>
<feature type="compositionally biased region" description="Polar residues" evidence="5">
    <location>
        <begin position="29"/>
        <end position="43"/>
    </location>
</feature>
<evidence type="ECO:0000256" key="5">
    <source>
        <dbReference type="SAM" id="MobiDB-lite"/>
    </source>
</evidence>
<evidence type="ECO:0000256" key="2">
    <source>
        <dbReference type="ARBA" id="ARBA00023136"/>
    </source>
</evidence>
<keyword evidence="2 4" id="KW-0472">Membrane</keyword>
<dbReference type="Proteomes" id="UP001162880">
    <property type="component" value="Unassembled WGS sequence"/>
</dbReference>
<keyword evidence="6" id="KW-0732">Signal</keyword>
<keyword evidence="9" id="KW-1185">Reference proteome</keyword>
<dbReference type="PRINTS" id="PR01021">
    <property type="entry name" value="OMPADOMAIN"/>
</dbReference>
<feature type="region of interest" description="Disordered" evidence="5">
    <location>
        <begin position="29"/>
        <end position="49"/>
    </location>
</feature>
<dbReference type="SUPFAM" id="SSF103088">
    <property type="entry name" value="OmpA-like"/>
    <property type="match status" value="1"/>
</dbReference>
<dbReference type="InterPro" id="IPR006665">
    <property type="entry name" value="OmpA-like"/>
</dbReference>
<evidence type="ECO:0000256" key="4">
    <source>
        <dbReference type="PROSITE-ProRule" id="PRU00473"/>
    </source>
</evidence>
<evidence type="ECO:0000313" key="9">
    <source>
        <dbReference type="Proteomes" id="UP001162880"/>
    </source>
</evidence>
<dbReference type="EMBL" id="JALHLE010000001">
    <property type="protein sequence ID" value="MCJ2177084.1"/>
    <property type="molecule type" value="Genomic_DNA"/>
</dbReference>
<sequence>MSAISKRPQALALLAMLTVPVSGLAAQDQNGLETTVSDTSPPQSAEMIEGPDVDGIISARSGDKMKVTAADGTSTIIAINDNTMIKGRGGFLGLASKSQAASSLLNGLPVSVKTARWGNGLVARQITFKNNDFKTAAMIHNGTDQRFAEQTAATDALRSRMGDIDKYNIKSTTNVNFDTGKALLSEEAKGDLCQAATQAEGMDNALLLVVGYTDSTGSYEFNQQLSEKRASRVVNYLQQACHWKPYRMLTPTGMAEADPLASNDTVEGKAQNRRVAVNILVSKAVDGF</sequence>
<dbReference type="InterPro" id="IPR050330">
    <property type="entry name" value="Bact_OuterMem_StrucFunc"/>
</dbReference>
<gene>
    <name evidence="8" type="ORF">MTR64_00765</name>
</gene>
<comment type="subcellular location">
    <subcellularLocation>
        <location evidence="1">Cell outer membrane</location>
    </subcellularLocation>
</comment>
<keyword evidence="3" id="KW-0998">Cell outer membrane</keyword>
<organism evidence="8 9">
    <name type="scientific">Novosphingobium album</name>
    <name type="common">ex Hu et al. 2023</name>
    <dbReference type="NCBI Taxonomy" id="2930093"/>
    <lineage>
        <taxon>Bacteria</taxon>
        <taxon>Pseudomonadati</taxon>
        <taxon>Pseudomonadota</taxon>
        <taxon>Alphaproteobacteria</taxon>
        <taxon>Sphingomonadales</taxon>
        <taxon>Sphingomonadaceae</taxon>
        <taxon>Novosphingobium</taxon>
    </lineage>
</organism>
<reference evidence="8" key="1">
    <citation type="submission" date="2022-03" db="EMBL/GenBank/DDBJ databases">
        <title>Identification of a novel bacterium isolated from mangrove sediments.</title>
        <authorList>
            <person name="Pan X."/>
        </authorList>
    </citation>
    <scope>NUCLEOTIDE SEQUENCE</scope>
    <source>
        <strain evidence="8">B2580</strain>
    </source>
</reference>
<evidence type="ECO:0000256" key="6">
    <source>
        <dbReference type="SAM" id="SignalP"/>
    </source>
</evidence>
<evidence type="ECO:0000256" key="1">
    <source>
        <dbReference type="ARBA" id="ARBA00004442"/>
    </source>
</evidence>
<name>A0ABT0AWH4_9SPHN</name>
<dbReference type="PANTHER" id="PTHR30329">
    <property type="entry name" value="STATOR ELEMENT OF FLAGELLAR MOTOR COMPLEX"/>
    <property type="match status" value="1"/>
</dbReference>
<evidence type="ECO:0000313" key="8">
    <source>
        <dbReference type="EMBL" id="MCJ2177084.1"/>
    </source>
</evidence>
<dbReference type="PANTHER" id="PTHR30329:SF21">
    <property type="entry name" value="LIPOPROTEIN YIAD-RELATED"/>
    <property type="match status" value="1"/>
</dbReference>
<feature type="signal peptide" evidence="6">
    <location>
        <begin position="1"/>
        <end position="25"/>
    </location>
</feature>
<dbReference type="Pfam" id="PF00691">
    <property type="entry name" value="OmpA"/>
    <property type="match status" value="1"/>
</dbReference>
<dbReference type="PROSITE" id="PS51123">
    <property type="entry name" value="OMPA_2"/>
    <property type="match status" value="1"/>
</dbReference>
<dbReference type="Gene3D" id="3.30.1330.60">
    <property type="entry name" value="OmpA-like domain"/>
    <property type="match status" value="1"/>
</dbReference>
<dbReference type="CDD" id="cd07185">
    <property type="entry name" value="OmpA_C-like"/>
    <property type="match status" value="1"/>
</dbReference>
<evidence type="ECO:0000256" key="3">
    <source>
        <dbReference type="ARBA" id="ARBA00023237"/>
    </source>
</evidence>
<dbReference type="InterPro" id="IPR036737">
    <property type="entry name" value="OmpA-like_sf"/>
</dbReference>
<protein>
    <submittedName>
        <fullName evidence="8">OmpA family protein</fullName>
    </submittedName>
</protein>
<evidence type="ECO:0000259" key="7">
    <source>
        <dbReference type="PROSITE" id="PS51123"/>
    </source>
</evidence>
<dbReference type="InterPro" id="IPR006664">
    <property type="entry name" value="OMP_bac"/>
</dbReference>
<dbReference type="RefSeq" id="WP_243989807.1">
    <property type="nucleotide sequence ID" value="NZ_JALHLE010000001.1"/>
</dbReference>
<comment type="caution">
    <text evidence="8">The sequence shown here is derived from an EMBL/GenBank/DDBJ whole genome shotgun (WGS) entry which is preliminary data.</text>
</comment>
<feature type="domain" description="OmpA-like" evidence="7">
    <location>
        <begin position="164"/>
        <end position="283"/>
    </location>
</feature>